<dbReference type="EMBL" id="CP064814">
    <property type="protein sequence ID" value="QPG75606.1"/>
    <property type="molecule type" value="Genomic_DNA"/>
</dbReference>
<sequence length="197" mass="22782">MIRRNKRQMDRQIQDLSKLENKTKSLIKGAVKKGDMKSAKMYAREYRNVGKTVKRMSISRATLDSIGMKLGEQQQLIKIKGSMQKSTAIMKDMNTLVKLPQMSRTVQQLSRELTKSGVIDEMVDDMIDENSYEEEDEDEEKEIDQILDQVLSEQESKSPINSLPEAQKVEREEAEEPEEPVEDEILENMRERLSALE</sequence>
<keyword evidence="3" id="KW-1185">Reference proteome</keyword>
<dbReference type="GO" id="GO:0007034">
    <property type="term" value="P:vacuolar transport"/>
    <property type="evidence" value="ECO:0007669"/>
    <property type="project" value="InterPro"/>
</dbReference>
<dbReference type="RefSeq" id="XP_038779171.1">
    <property type="nucleotide sequence ID" value="XM_038923243.1"/>
</dbReference>
<feature type="compositionally biased region" description="Acidic residues" evidence="1">
    <location>
        <begin position="172"/>
        <end position="186"/>
    </location>
</feature>
<feature type="compositionally biased region" description="Polar residues" evidence="1">
    <location>
        <begin position="151"/>
        <end position="161"/>
    </location>
</feature>
<organism evidence="2 3">
    <name type="scientific">Eeniella nana</name>
    <name type="common">Yeast</name>
    <name type="synonym">Brettanomyces nanus</name>
    <dbReference type="NCBI Taxonomy" id="13502"/>
    <lineage>
        <taxon>Eukaryota</taxon>
        <taxon>Fungi</taxon>
        <taxon>Dikarya</taxon>
        <taxon>Ascomycota</taxon>
        <taxon>Saccharomycotina</taxon>
        <taxon>Pichiomycetes</taxon>
        <taxon>Pichiales</taxon>
        <taxon>Pichiaceae</taxon>
        <taxon>Brettanomyces</taxon>
    </lineage>
</organism>
<feature type="compositionally biased region" description="Basic and acidic residues" evidence="1">
    <location>
        <begin position="187"/>
        <end position="197"/>
    </location>
</feature>
<dbReference type="OrthoDB" id="2329734at2759"/>
<dbReference type="Pfam" id="PF03357">
    <property type="entry name" value="Snf7"/>
    <property type="match status" value="1"/>
</dbReference>
<dbReference type="GeneID" id="62196364"/>
<dbReference type="PANTHER" id="PTHR10476">
    <property type="entry name" value="CHARGED MULTIVESICULAR BODY PROTEIN"/>
    <property type="match status" value="1"/>
</dbReference>
<evidence type="ECO:0000256" key="1">
    <source>
        <dbReference type="SAM" id="MobiDB-lite"/>
    </source>
</evidence>
<protein>
    <recommendedName>
        <fullName evidence="4">Charged multivesicular body protein 3</fullName>
    </recommendedName>
</protein>
<dbReference type="Gene3D" id="6.10.140.1230">
    <property type="match status" value="1"/>
</dbReference>
<gene>
    <name evidence="2" type="ORF">FOA43_002963</name>
</gene>
<dbReference type="Proteomes" id="UP000662931">
    <property type="component" value="Chromosome 3"/>
</dbReference>
<dbReference type="InterPro" id="IPR005024">
    <property type="entry name" value="Snf7_fam"/>
</dbReference>
<name>A0A875S2N6_EENNA</name>
<accession>A0A875S2N6</accession>
<dbReference type="AlphaFoldDB" id="A0A875S2N6"/>
<reference evidence="2" key="1">
    <citation type="submission" date="2020-10" db="EMBL/GenBank/DDBJ databases">
        <authorList>
            <person name="Roach M.J.R."/>
        </authorList>
    </citation>
    <scope>NUCLEOTIDE SEQUENCE</scope>
    <source>
        <strain evidence="2">CBS 1945</strain>
    </source>
</reference>
<evidence type="ECO:0000313" key="3">
    <source>
        <dbReference type="Proteomes" id="UP000662931"/>
    </source>
</evidence>
<proteinExistence type="predicted"/>
<evidence type="ECO:0008006" key="4">
    <source>
        <dbReference type="Google" id="ProtNLM"/>
    </source>
</evidence>
<feature type="region of interest" description="Disordered" evidence="1">
    <location>
        <begin position="150"/>
        <end position="197"/>
    </location>
</feature>
<evidence type="ECO:0000313" key="2">
    <source>
        <dbReference type="EMBL" id="QPG75606.1"/>
    </source>
</evidence>
<dbReference type="KEGG" id="bnn:FOA43_002963"/>